<comment type="similarity">
    <text evidence="1">Belongs to the LysR transcriptional regulatory family.</text>
</comment>
<dbReference type="InterPro" id="IPR050950">
    <property type="entry name" value="HTH-type_LysR_regulators"/>
</dbReference>
<dbReference type="GO" id="GO:0003700">
    <property type="term" value="F:DNA-binding transcription factor activity"/>
    <property type="evidence" value="ECO:0007669"/>
    <property type="project" value="InterPro"/>
</dbReference>
<protein>
    <submittedName>
        <fullName evidence="6">Transcriptional regulator, LysR family</fullName>
    </submittedName>
</protein>
<dbReference type="PANTHER" id="PTHR30419">
    <property type="entry name" value="HTH-TYPE TRANSCRIPTIONAL REGULATOR YBHD"/>
    <property type="match status" value="1"/>
</dbReference>
<dbReference type="Pfam" id="PF03466">
    <property type="entry name" value="LysR_substrate"/>
    <property type="match status" value="1"/>
</dbReference>
<evidence type="ECO:0000313" key="6">
    <source>
        <dbReference type="EMBL" id="SDM74601.1"/>
    </source>
</evidence>
<organism evidence="6 7">
    <name type="scientific">Dendrosporobacter quercicolus</name>
    <dbReference type="NCBI Taxonomy" id="146817"/>
    <lineage>
        <taxon>Bacteria</taxon>
        <taxon>Bacillati</taxon>
        <taxon>Bacillota</taxon>
        <taxon>Negativicutes</taxon>
        <taxon>Selenomonadales</taxon>
        <taxon>Sporomusaceae</taxon>
        <taxon>Dendrosporobacter</taxon>
    </lineage>
</organism>
<dbReference type="InterPro" id="IPR000847">
    <property type="entry name" value="LysR_HTH_N"/>
</dbReference>
<dbReference type="PROSITE" id="PS50931">
    <property type="entry name" value="HTH_LYSR"/>
    <property type="match status" value="1"/>
</dbReference>
<dbReference type="PANTHER" id="PTHR30419:SF8">
    <property type="entry name" value="NITROGEN ASSIMILATION TRANSCRIPTIONAL ACTIVATOR-RELATED"/>
    <property type="match status" value="1"/>
</dbReference>
<evidence type="ECO:0000256" key="2">
    <source>
        <dbReference type="ARBA" id="ARBA00023015"/>
    </source>
</evidence>
<dbReference type="InterPro" id="IPR036390">
    <property type="entry name" value="WH_DNA-bd_sf"/>
</dbReference>
<evidence type="ECO:0000256" key="3">
    <source>
        <dbReference type="ARBA" id="ARBA00023125"/>
    </source>
</evidence>
<dbReference type="EMBL" id="FNHB01000007">
    <property type="protein sequence ID" value="SDM74601.1"/>
    <property type="molecule type" value="Genomic_DNA"/>
</dbReference>
<keyword evidence="4" id="KW-0804">Transcription</keyword>
<dbReference type="GO" id="GO:0003677">
    <property type="term" value="F:DNA binding"/>
    <property type="evidence" value="ECO:0007669"/>
    <property type="project" value="UniProtKB-KW"/>
</dbReference>
<keyword evidence="3" id="KW-0238">DNA-binding</keyword>
<dbReference type="InterPro" id="IPR005119">
    <property type="entry name" value="LysR_subst-bd"/>
</dbReference>
<dbReference type="OrthoDB" id="1624015at2"/>
<dbReference type="Gene3D" id="1.10.10.10">
    <property type="entry name" value="Winged helix-like DNA-binding domain superfamily/Winged helix DNA-binding domain"/>
    <property type="match status" value="1"/>
</dbReference>
<feature type="domain" description="HTH lysR-type" evidence="5">
    <location>
        <begin position="1"/>
        <end position="58"/>
    </location>
</feature>
<sequence>MELRQIEYFCMVGKLNSFTRAAEQLHIAQPSITQAIRKLEQELGVQLFDRSKKRALLTAEGKAFWDRMELWLNDLAQAVQEVQDFKNLRKGTFKVGIPPMIEAYLFPEIFSSFKQQQPGLNLIAFEESSSLEAAVKLENNELDLAIIILPETSETLDSLVIVREQLVLCLHKEHWLAKRQAAKFEQLKNEQFILLKEGAYQHQIVISRCLRQNFMPNTIFSSNQIKTIKGLVANGLGISLLMEMVVRNDPAIIAIPLDEPIVFDIGLAWKKDQCLSTAAKAFVKFIEQRYTTTGAE</sequence>
<evidence type="ECO:0000259" key="5">
    <source>
        <dbReference type="PROSITE" id="PS50931"/>
    </source>
</evidence>
<dbReference type="SUPFAM" id="SSF46785">
    <property type="entry name" value="Winged helix' DNA-binding domain"/>
    <property type="match status" value="1"/>
</dbReference>
<dbReference type="Gene3D" id="3.40.190.290">
    <property type="match status" value="1"/>
</dbReference>
<dbReference type="GO" id="GO:0005829">
    <property type="term" value="C:cytosol"/>
    <property type="evidence" value="ECO:0007669"/>
    <property type="project" value="TreeGrafter"/>
</dbReference>
<evidence type="ECO:0000256" key="4">
    <source>
        <dbReference type="ARBA" id="ARBA00023163"/>
    </source>
</evidence>
<gene>
    <name evidence="6" type="ORF">SAMN04488502_10714</name>
</gene>
<accession>A0A1G9VRJ8</accession>
<dbReference type="InterPro" id="IPR036388">
    <property type="entry name" value="WH-like_DNA-bd_sf"/>
</dbReference>
<keyword evidence="2" id="KW-0805">Transcription regulation</keyword>
<dbReference type="PRINTS" id="PR00039">
    <property type="entry name" value="HTHLYSR"/>
</dbReference>
<dbReference type="RefSeq" id="WP_092074215.1">
    <property type="nucleotide sequence ID" value="NZ_FNHB01000007.1"/>
</dbReference>
<keyword evidence="7" id="KW-1185">Reference proteome</keyword>
<reference evidence="6 7" key="1">
    <citation type="submission" date="2016-10" db="EMBL/GenBank/DDBJ databases">
        <authorList>
            <person name="de Groot N.N."/>
        </authorList>
    </citation>
    <scope>NUCLEOTIDE SEQUENCE [LARGE SCALE GENOMIC DNA]</scope>
    <source>
        <strain evidence="6 7">DSM 1736</strain>
    </source>
</reference>
<dbReference type="Pfam" id="PF00126">
    <property type="entry name" value="HTH_1"/>
    <property type="match status" value="1"/>
</dbReference>
<dbReference type="SUPFAM" id="SSF53850">
    <property type="entry name" value="Periplasmic binding protein-like II"/>
    <property type="match status" value="1"/>
</dbReference>
<proteinExistence type="inferred from homology"/>
<dbReference type="FunFam" id="1.10.10.10:FF:000001">
    <property type="entry name" value="LysR family transcriptional regulator"/>
    <property type="match status" value="1"/>
</dbReference>
<evidence type="ECO:0000313" key="7">
    <source>
        <dbReference type="Proteomes" id="UP000214880"/>
    </source>
</evidence>
<evidence type="ECO:0000256" key="1">
    <source>
        <dbReference type="ARBA" id="ARBA00009437"/>
    </source>
</evidence>
<name>A0A1G9VRJ8_9FIRM</name>
<dbReference type="Proteomes" id="UP000214880">
    <property type="component" value="Unassembled WGS sequence"/>
</dbReference>
<dbReference type="CDD" id="cd05466">
    <property type="entry name" value="PBP2_LTTR_substrate"/>
    <property type="match status" value="1"/>
</dbReference>
<dbReference type="AlphaFoldDB" id="A0A1G9VRJ8"/>
<dbReference type="STRING" id="146817.SAMN04488502_10714"/>